<dbReference type="Gene3D" id="3.60.10.10">
    <property type="entry name" value="Endonuclease/exonuclease/phosphatase"/>
    <property type="match status" value="1"/>
</dbReference>
<reference evidence="1 2" key="2">
    <citation type="submission" date="2018-11" db="EMBL/GenBank/DDBJ databases">
        <authorList>
            <consortium name="Pathogen Informatics"/>
        </authorList>
    </citation>
    <scope>NUCLEOTIDE SEQUENCE [LARGE SCALE GENOMIC DNA]</scope>
    <source>
        <strain evidence="1 2">NST_G2</strain>
    </source>
</reference>
<dbReference type="SUPFAM" id="SSF56219">
    <property type="entry name" value="DNase I-like"/>
    <property type="match status" value="1"/>
</dbReference>
<accession>A0A183SAL9</accession>
<dbReference type="EMBL" id="UYSU01002151">
    <property type="protein sequence ID" value="VDL87317.1"/>
    <property type="molecule type" value="Genomic_DNA"/>
</dbReference>
<sequence length="202" mass="22474">MPRLHIEWAPMINLESGPTNSNLMFQPSRPQLISSGTNPGPQNPPLFHWKDIIIVSETWATPCVANSQLFILDYASSQNDRHEGRGGGSCYYVKEPLTFLQSDNRQFTALEESSWLRVVLKAKYSLRIGGAHHPPNLSEDYGLCLSQTFHIAADLHLKYCLIAGDFNLPEVQGFPPSGPAQFGDLLEAIDIGIWDHGVDFPT</sequence>
<dbReference type="WBParaSite" id="SSLN_0000131901-mRNA-1">
    <property type="protein sequence ID" value="SSLN_0000131901-mRNA-1"/>
    <property type="gene ID" value="SSLN_0000131901"/>
</dbReference>
<name>A0A183SAL9_SCHSO</name>
<evidence type="ECO:0000313" key="2">
    <source>
        <dbReference type="Proteomes" id="UP000275846"/>
    </source>
</evidence>
<dbReference type="OrthoDB" id="6277220at2759"/>
<dbReference type="InterPro" id="IPR036691">
    <property type="entry name" value="Endo/exonu/phosph_ase_sf"/>
</dbReference>
<reference evidence="3" key="1">
    <citation type="submission" date="2016-06" db="UniProtKB">
        <authorList>
            <consortium name="WormBaseParasite"/>
        </authorList>
    </citation>
    <scope>IDENTIFICATION</scope>
</reference>
<proteinExistence type="predicted"/>
<keyword evidence="2" id="KW-1185">Reference proteome</keyword>
<gene>
    <name evidence="1" type="ORF">SSLN_LOCUS1267</name>
</gene>
<organism evidence="3">
    <name type="scientific">Schistocephalus solidus</name>
    <name type="common">Tapeworm</name>
    <dbReference type="NCBI Taxonomy" id="70667"/>
    <lineage>
        <taxon>Eukaryota</taxon>
        <taxon>Metazoa</taxon>
        <taxon>Spiralia</taxon>
        <taxon>Lophotrochozoa</taxon>
        <taxon>Platyhelminthes</taxon>
        <taxon>Cestoda</taxon>
        <taxon>Eucestoda</taxon>
        <taxon>Diphyllobothriidea</taxon>
        <taxon>Diphyllobothriidae</taxon>
        <taxon>Schistocephalus</taxon>
    </lineage>
</organism>
<protein>
    <submittedName>
        <fullName evidence="3">Endo/exonuclease/phosphatase domain-containing protein</fullName>
    </submittedName>
</protein>
<evidence type="ECO:0000313" key="1">
    <source>
        <dbReference type="EMBL" id="VDL87317.1"/>
    </source>
</evidence>
<dbReference type="Proteomes" id="UP000275846">
    <property type="component" value="Unassembled WGS sequence"/>
</dbReference>
<evidence type="ECO:0000313" key="3">
    <source>
        <dbReference type="WBParaSite" id="SSLN_0000131901-mRNA-1"/>
    </source>
</evidence>
<dbReference type="AlphaFoldDB" id="A0A183SAL9"/>